<dbReference type="GO" id="GO:0007018">
    <property type="term" value="P:microtubule-based movement"/>
    <property type="evidence" value="ECO:0007669"/>
    <property type="project" value="InterPro"/>
</dbReference>
<comment type="caution">
    <text evidence="14">The sequence shown here is derived from an EMBL/GenBank/DDBJ whole genome shotgun (WGS) entry which is preliminary data.</text>
</comment>
<gene>
    <name evidence="14" type="ORF">HYC85_006711</name>
</gene>
<keyword evidence="5 10" id="KW-0067">ATP-binding</keyword>
<dbReference type="Pfam" id="PF00225">
    <property type="entry name" value="Kinesin"/>
    <property type="match status" value="1"/>
</dbReference>
<keyword evidence="15" id="KW-1185">Reference proteome</keyword>
<comment type="function">
    <text evidence="9">Responsible for microtubule translocation. May be important for the organization of phragmoplast-specific arrays of microtubules. Plays an essential role in stabilizing the mitotic spindle. Required during mitotic cytokinesis.</text>
</comment>
<feature type="coiled-coil region" evidence="12">
    <location>
        <begin position="446"/>
        <end position="487"/>
    </location>
</feature>
<keyword evidence="12" id="KW-0175">Coiled coil</keyword>
<dbReference type="PANTHER" id="PTHR47970">
    <property type="entry name" value="KINESIN-LIKE PROTEIN KIF11"/>
    <property type="match status" value="1"/>
</dbReference>
<evidence type="ECO:0000256" key="11">
    <source>
        <dbReference type="RuleBase" id="RU000394"/>
    </source>
</evidence>
<evidence type="ECO:0000256" key="7">
    <source>
        <dbReference type="ARBA" id="ARBA00023212"/>
    </source>
</evidence>
<dbReference type="InterPro" id="IPR047149">
    <property type="entry name" value="KIF11-like"/>
</dbReference>
<dbReference type="GO" id="GO:0090307">
    <property type="term" value="P:mitotic spindle assembly"/>
    <property type="evidence" value="ECO:0007669"/>
    <property type="project" value="TreeGrafter"/>
</dbReference>
<dbReference type="PRINTS" id="PR00380">
    <property type="entry name" value="KINESINHEAVY"/>
</dbReference>
<evidence type="ECO:0000256" key="1">
    <source>
        <dbReference type="ARBA" id="ARBA00004186"/>
    </source>
</evidence>
<reference evidence="15" key="1">
    <citation type="journal article" date="2020" name="Nat. Commun.">
        <title>Genome assembly of wild tea tree DASZ reveals pedigree and selection history of tea varieties.</title>
        <authorList>
            <person name="Zhang W."/>
            <person name="Zhang Y."/>
            <person name="Qiu H."/>
            <person name="Guo Y."/>
            <person name="Wan H."/>
            <person name="Zhang X."/>
            <person name="Scossa F."/>
            <person name="Alseekh S."/>
            <person name="Zhang Q."/>
            <person name="Wang P."/>
            <person name="Xu L."/>
            <person name="Schmidt M.H."/>
            <person name="Jia X."/>
            <person name="Li D."/>
            <person name="Zhu A."/>
            <person name="Guo F."/>
            <person name="Chen W."/>
            <person name="Ni D."/>
            <person name="Usadel B."/>
            <person name="Fernie A.R."/>
            <person name="Wen W."/>
        </authorList>
    </citation>
    <scope>NUCLEOTIDE SEQUENCE [LARGE SCALE GENOMIC DNA]</scope>
    <source>
        <strain evidence="15">cv. G240</strain>
    </source>
</reference>
<evidence type="ECO:0000256" key="10">
    <source>
        <dbReference type="PROSITE-ProRule" id="PRU00283"/>
    </source>
</evidence>
<organism evidence="14 15">
    <name type="scientific">Camellia sinensis</name>
    <name type="common">Tea plant</name>
    <name type="synonym">Thea sinensis</name>
    <dbReference type="NCBI Taxonomy" id="4442"/>
    <lineage>
        <taxon>Eukaryota</taxon>
        <taxon>Viridiplantae</taxon>
        <taxon>Streptophyta</taxon>
        <taxon>Embryophyta</taxon>
        <taxon>Tracheophyta</taxon>
        <taxon>Spermatophyta</taxon>
        <taxon>Magnoliopsida</taxon>
        <taxon>eudicotyledons</taxon>
        <taxon>Gunneridae</taxon>
        <taxon>Pentapetalae</taxon>
        <taxon>asterids</taxon>
        <taxon>Ericales</taxon>
        <taxon>Theaceae</taxon>
        <taxon>Camellia</taxon>
    </lineage>
</organism>
<evidence type="ECO:0000313" key="15">
    <source>
        <dbReference type="Proteomes" id="UP000593564"/>
    </source>
</evidence>
<evidence type="ECO:0000256" key="8">
    <source>
        <dbReference type="ARBA" id="ARBA00034704"/>
    </source>
</evidence>
<accession>A0A7J7HMQ0</accession>
<dbReference type="GO" id="GO:0072686">
    <property type="term" value="C:mitotic spindle"/>
    <property type="evidence" value="ECO:0007669"/>
    <property type="project" value="TreeGrafter"/>
</dbReference>
<dbReference type="GO" id="GO:0008574">
    <property type="term" value="F:plus-end-directed microtubule motor activity"/>
    <property type="evidence" value="ECO:0007669"/>
    <property type="project" value="TreeGrafter"/>
</dbReference>
<feature type="binding site" evidence="10">
    <location>
        <begin position="136"/>
        <end position="143"/>
    </location>
    <ligand>
        <name>ATP</name>
        <dbReference type="ChEBI" id="CHEBI:30616"/>
    </ligand>
</feature>
<comment type="subcellular location">
    <subcellularLocation>
        <location evidence="1">Cytoplasm</location>
        <location evidence="1">Cytoskeleton</location>
        <location evidence="1">Spindle</location>
    </subcellularLocation>
</comment>
<dbReference type="EMBL" id="JACBKZ010000003">
    <property type="protein sequence ID" value="KAF5953855.1"/>
    <property type="molecule type" value="Genomic_DNA"/>
</dbReference>
<sequence length="986" mass="111377">MDNSKARQQKKGSLIPLSLCNTLWSRDKSSKDSRSSDGSSIKIDKDDGINVQVVLRCRPLSEDEKRAKMPVAISCNEHKREVSVIQNAANKHLDKSFVFDKVFGPKSQQKDLYEQAIAPIVNEALEGYNCTIFAYGQTGTGKTYTMEGEGRKQKSGEFHNAVGMIPRVVQQIFDTLEAQNTEYSMKVTFLELYNEEITDLLVPDEVSKSLDDKSRKPIALMEDGKGAVFVRGLEEQVVCTADEIYKILEEGSGRKHTADTLLNKQSNRSHSIFSITIHTKECSIEGIELIKCGKLNLVDLAGAENILRSGAREVYLERARREAGEINKSLLTLGRVINALVDQSVHVPYRDSKLTRLLRDSLGGKTKTCIIATISPSIYWLEETLSTLEYAYRAKNIKNRPEVNQKVIKSELIKDLYTEIDRLKQELCATREKNGIYIPRDHYMNEEAAKKQLMELQELYINQQQLVEELSEKLEITQREFEQTGQAKLDLEERYSQSNEKIKEKDYLIFNLLGSEKAMTEKAFELHAELGNAASGVSSLLADIDRKSKVEDRNRVLIQNFRSQLDQQLEVLHETVAASVTEQEQQLKVIEEDTQLFVSTKATATEQLKVQLGGLKSMYGSSIKHLNDLAGELDGKSQLAFDNLNLEISNHSTSHMNLFRNIASEADSLINKLQNNLNNQEEKIAVFAQHQHEAHSRTLQMTQSISSTILNFFESLSLHFSKLTLLMEEACTVNDQELHALEKKLEEYAVNEERQLLDKVAEMLATSTARKIKLVQTEVDGFRGSAANRINNLHQEMSNIQDSTNSVQEEWETCTQKIDAQYIEDSTVVESVNDGLEEGLRHCMEKANMVAEHWRNAKDSLLSLQRRNVDSMNSIVKGGVEANQVIHARFSSVALSTMEEEIATNKSFLSSIEDLLKLDQDASKKINSLIATCREGVREMEITHSHKTIDIIQNAEKSLVNEYRVSASQFKVFAPVKYSFGCESLT</sequence>
<feature type="coiled-coil region" evidence="12">
    <location>
        <begin position="663"/>
        <end position="690"/>
    </location>
</feature>
<dbReference type="InterPro" id="IPR019821">
    <property type="entry name" value="Kinesin_motor_CS"/>
</dbReference>
<dbReference type="GO" id="GO:0005524">
    <property type="term" value="F:ATP binding"/>
    <property type="evidence" value="ECO:0007669"/>
    <property type="project" value="UniProtKB-UniRule"/>
</dbReference>
<dbReference type="InterPro" id="IPR027417">
    <property type="entry name" value="P-loop_NTPase"/>
</dbReference>
<dbReference type="SUPFAM" id="SSF52540">
    <property type="entry name" value="P-loop containing nucleoside triphosphate hydrolases"/>
    <property type="match status" value="1"/>
</dbReference>
<comment type="similarity">
    <text evidence="8">Belongs to the TRAFAC class myosin-kinesin ATPase superfamily. Kinesin family. KIN-5/BimC subfamily.</text>
</comment>
<dbReference type="GO" id="GO:0051231">
    <property type="term" value="P:spindle elongation"/>
    <property type="evidence" value="ECO:0007669"/>
    <property type="project" value="TreeGrafter"/>
</dbReference>
<dbReference type="SMART" id="SM00129">
    <property type="entry name" value="KISc"/>
    <property type="match status" value="1"/>
</dbReference>
<dbReference type="AlphaFoldDB" id="A0A7J7HMQ0"/>
<evidence type="ECO:0000256" key="9">
    <source>
        <dbReference type="ARBA" id="ARBA00046159"/>
    </source>
</evidence>
<keyword evidence="7" id="KW-0206">Cytoskeleton</keyword>
<keyword evidence="2" id="KW-0963">Cytoplasm</keyword>
<evidence type="ECO:0000256" key="5">
    <source>
        <dbReference type="ARBA" id="ARBA00022840"/>
    </source>
</evidence>
<protein>
    <recommendedName>
        <fullName evidence="11">Kinesin-like protein</fullName>
    </recommendedName>
</protein>
<evidence type="ECO:0000256" key="3">
    <source>
        <dbReference type="ARBA" id="ARBA00022701"/>
    </source>
</evidence>
<feature type="domain" description="Kinesin motor" evidence="13">
    <location>
        <begin position="50"/>
        <end position="397"/>
    </location>
</feature>
<evidence type="ECO:0000256" key="2">
    <source>
        <dbReference type="ARBA" id="ARBA00022490"/>
    </source>
</evidence>
<dbReference type="Proteomes" id="UP000593564">
    <property type="component" value="Unassembled WGS sequence"/>
</dbReference>
<evidence type="ECO:0000256" key="6">
    <source>
        <dbReference type="ARBA" id="ARBA00023175"/>
    </source>
</evidence>
<evidence type="ECO:0000256" key="4">
    <source>
        <dbReference type="ARBA" id="ARBA00022741"/>
    </source>
</evidence>
<evidence type="ECO:0000313" key="14">
    <source>
        <dbReference type="EMBL" id="KAF5953855.1"/>
    </source>
</evidence>
<evidence type="ECO:0000259" key="13">
    <source>
        <dbReference type="PROSITE" id="PS50067"/>
    </source>
</evidence>
<dbReference type="Gene3D" id="3.40.850.10">
    <property type="entry name" value="Kinesin motor domain"/>
    <property type="match status" value="1"/>
</dbReference>
<keyword evidence="6 10" id="KW-0505">Motor protein</keyword>
<dbReference type="GO" id="GO:0008017">
    <property type="term" value="F:microtubule binding"/>
    <property type="evidence" value="ECO:0007669"/>
    <property type="project" value="InterPro"/>
</dbReference>
<dbReference type="InterPro" id="IPR036961">
    <property type="entry name" value="Kinesin_motor_dom_sf"/>
</dbReference>
<dbReference type="GO" id="GO:0005876">
    <property type="term" value="C:spindle microtubule"/>
    <property type="evidence" value="ECO:0007669"/>
    <property type="project" value="TreeGrafter"/>
</dbReference>
<evidence type="ECO:0000256" key="12">
    <source>
        <dbReference type="SAM" id="Coils"/>
    </source>
</evidence>
<dbReference type="PANTHER" id="PTHR47970:SF14">
    <property type="entry name" value="125 KDA KINESIN-RELATED PROTEIN-LIKE ISOFORM X1"/>
    <property type="match status" value="1"/>
</dbReference>
<dbReference type="InterPro" id="IPR001752">
    <property type="entry name" value="Kinesin_motor_dom"/>
</dbReference>
<dbReference type="PROSITE" id="PS00411">
    <property type="entry name" value="KINESIN_MOTOR_1"/>
    <property type="match status" value="1"/>
</dbReference>
<dbReference type="InterPro" id="IPR047241">
    <property type="entry name" value="KIF11-like_kin_motor_dom"/>
</dbReference>
<keyword evidence="4 10" id="KW-0547">Nucleotide-binding</keyword>
<proteinExistence type="inferred from homology"/>
<reference evidence="14 15" key="2">
    <citation type="submission" date="2020-07" db="EMBL/GenBank/DDBJ databases">
        <title>Genome assembly of wild tea tree DASZ reveals pedigree and selection history of tea varieties.</title>
        <authorList>
            <person name="Zhang W."/>
        </authorList>
    </citation>
    <scope>NUCLEOTIDE SEQUENCE [LARGE SCALE GENOMIC DNA]</scope>
    <source>
        <strain evidence="15">cv. G240</strain>
        <tissue evidence="14">Leaf</tissue>
    </source>
</reference>
<dbReference type="CDD" id="cd01364">
    <property type="entry name" value="KISc_BimC_Eg5"/>
    <property type="match status" value="1"/>
</dbReference>
<name>A0A7J7HMQ0_CAMSI</name>
<keyword evidence="3 11" id="KW-0493">Microtubule</keyword>
<dbReference type="PROSITE" id="PS50067">
    <property type="entry name" value="KINESIN_MOTOR_2"/>
    <property type="match status" value="1"/>
</dbReference>
<dbReference type="FunFam" id="3.40.850.10:FF:000019">
    <property type="entry name" value="Kinesin-like protein KIN-5D"/>
    <property type="match status" value="1"/>
</dbReference>